<dbReference type="Proteomes" id="UP000468995">
    <property type="component" value="Unassembled WGS sequence"/>
</dbReference>
<evidence type="ECO:0000313" key="4">
    <source>
        <dbReference type="Proteomes" id="UP000468995"/>
    </source>
</evidence>
<sequence>MSLLLQPVEINLPDTVGAAMRQTGFSLCTAAERSSLYMLPLPAPHRHSRRIPLRDALQKEKLARQDAPALGLYVVTLRYQATSTG</sequence>
<protein>
    <submittedName>
        <fullName evidence="2">Integrating conjugative element protein PilL, PFGI-1 class</fullName>
    </submittedName>
</protein>
<gene>
    <name evidence="1" type="ORF">FME62_05480</name>
    <name evidence="2" type="ORF">SAMEA4364603_02700</name>
</gene>
<name>A0A332H1H6_KLEPN</name>
<evidence type="ECO:0000313" key="2">
    <source>
        <dbReference type="EMBL" id="SSK36565.1"/>
    </source>
</evidence>
<dbReference type="Proteomes" id="UP000252603">
    <property type="component" value="Unassembled WGS sequence"/>
</dbReference>
<proteinExistence type="predicted"/>
<organism evidence="2 3">
    <name type="scientific">Klebsiella pneumoniae</name>
    <dbReference type="NCBI Taxonomy" id="573"/>
    <lineage>
        <taxon>Bacteria</taxon>
        <taxon>Pseudomonadati</taxon>
        <taxon>Pseudomonadota</taxon>
        <taxon>Gammaproteobacteria</taxon>
        <taxon>Enterobacterales</taxon>
        <taxon>Enterobacteriaceae</taxon>
        <taxon>Klebsiella/Raoultella group</taxon>
        <taxon>Klebsiella</taxon>
        <taxon>Klebsiella pneumoniae complex</taxon>
    </lineage>
</organism>
<dbReference type="RefSeq" id="WP_014907749.1">
    <property type="nucleotide sequence ID" value="NZ_CABWSW010000002.1"/>
</dbReference>
<reference evidence="1 4" key="2">
    <citation type="submission" date="2019-07" db="EMBL/GenBank/DDBJ databases">
        <title>Genome sequence of OXA-232-producing Klebsiella pneumoniae ST23 from septicemic neonate.</title>
        <authorList>
            <person name="Mukherjee S."/>
            <person name="Naha S."/>
            <person name="Bhadury P."/>
            <person name="Basu S."/>
        </authorList>
    </citation>
    <scope>NUCLEOTIDE SEQUENCE [LARGE SCALE GENOMIC DNA]</scope>
    <source>
        <strain evidence="1 4">EN5275</strain>
    </source>
</reference>
<evidence type="ECO:0000313" key="3">
    <source>
        <dbReference type="Proteomes" id="UP000252603"/>
    </source>
</evidence>
<reference evidence="2 3" key="1">
    <citation type="submission" date="2018-07" db="EMBL/GenBank/DDBJ databases">
        <authorList>
            <consortium name="Pathogen Informatics"/>
        </authorList>
    </citation>
    <scope>NUCLEOTIDE SEQUENCE [LARGE SCALE GENOMIC DNA]</scope>
    <source>
        <strain evidence="2 3">4300STDY6470422</strain>
    </source>
</reference>
<accession>A0A332H1H6</accession>
<dbReference type="EMBL" id="UFEU01000006">
    <property type="protein sequence ID" value="SSK36565.1"/>
    <property type="molecule type" value="Genomic_DNA"/>
</dbReference>
<dbReference type="EMBL" id="VINI01000003">
    <property type="protein sequence ID" value="MSS30238.1"/>
    <property type="molecule type" value="Genomic_DNA"/>
</dbReference>
<evidence type="ECO:0000313" key="1">
    <source>
        <dbReference type="EMBL" id="MSS30238.1"/>
    </source>
</evidence>
<dbReference type="AlphaFoldDB" id="A0A332H1H6"/>